<dbReference type="GeneID" id="89978418"/>
<evidence type="ECO:0000313" key="3">
    <source>
        <dbReference type="Proteomes" id="UP001358417"/>
    </source>
</evidence>
<evidence type="ECO:0008006" key="4">
    <source>
        <dbReference type="Google" id="ProtNLM"/>
    </source>
</evidence>
<dbReference type="AlphaFoldDB" id="A0AAV9MU37"/>
<dbReference type="RefSeq" id="XP_064700751.1">
    <property type="nucleotide sequence ID" value="XM_064853797.1"/>
</dbReference>
<reference evidence="2 3" key="1">
    <citation type="submission" date="2023-08" db="EMBL/GenBank/DDBJ databases">
        <title>Black Yeasts Isolated from many extreme environments.</title>
        <authorList>
            <person name="Coleine C."/>
            <person name="Stajich J.E."/>
            <person name="Selbmann L."/>
        </authorList>
    </citation>
    <scope>NUCLEOTIDE SEQUENCE [LARGE SCALE GENOMIC DNA]</scope>
    <source>
        <strain evidence="2 3">CCFEE 5792</strain>
    </source>
</reference>
<sequence>MTRTPLENLKVLELAGPATAPFAGLVLADYGADVVRVDRPTEAFGPQDTLCRGKRSVIVDLKAEASRKAFICLADVADIIIDPYRPGVMDRLGAGSAVLCQRNPRLIYAHIYGFRPDNSSIYAQRAGHDINYLAVSGVLSLFGRKDEVPAPPANILADFAGGGLVCVVGILLAVLQRSLTGRGQVVSANMTDGTSFLATFARQQLSTPNWNQPRGHNLLDGGAPFYEVYETLDGRYMAVGAQESRFYRTLLEGLGLDYSKLPDQWDRKSWPTMKRIFEDKFRLRTQAAWRTIFDHTDSCVTPVLSTSEIEKPLQPLVALSECSNPRIELQEPFPLLQKGSGAAMVLSSWLGTTGEASVRVDKHSGILYQCQEQSDNKGMSRL</sequence>
<comment type="similarity">
    <text evidence="1">Belongs to the CoA-transferase III family.</text>
</comment>
<comment type="caution">
    <text evidence="2">The sequence shown here is derived from an EMBL/GenBank/DDBJ whole genome shotgun (WGS) entry which is preliminary data.</text>
</comment>
<protein>
    <recommendedName>
        <fullName evidence="4">Alpha-methylacyl-CoA racemase</fullName>
    </recommendedName>
</protein>
<dbReference type="InterPro" id="IPR050509">
    <property type="entry name" value="CoA-transferase_III"/>
</dbReference>
<accession>A0AAV9MU37</accession>
<dbReference type="Pfam" id="PF02515">
    <property type="entry name" value="CoA_transf_3"/>
    <property type="match status" value="1"/>
</dbReference>
<keyword evidence="3" id="KW-1185">Reference proteome</keyword>
<dbReference type="Proteomes" id="UP001358417">
    <property type="component" value="Unassembled WGS sequence"/>
</dbReference>
<organism evidence="2 3">
    <name type="scientific">Exophiala bonariae</name>
    <dbReference type="NCBI Taxonomy" id="1690606"/>
    <lineage>
        <taxon>Eukaryota</taxon>
        <taxon>Fungi</taxon>
        <taxon>Dikarya</taxon>
        <taxon>Ascomycota</taxon>
        <taxon>Pezizomycotina</taxon>
        <taxon>Eurotiomycetes</taxon>
        <taxon>Chaetothyriomycetidae</taxon>
        <taxon>Chaetothyriales</taxon>
        <taxon>Herpotrichiellaceae</taxon>
        <taxon>Exophiala</taxon>
    </lineage>
</organism>
<dbReference type="PANTHER" id="PTHR48228">
    <property type="entry name" value="SUCCINYL-COA--D-CITRAMALATE COA-TRANSFERASE"/>
    <property type="match status" value="1"/>
</dbReference>
<dbReference type="PANTHER" id="PTHR48228:SF5">
    <property type="entry name" value="ALPHA-METHYLACYL-COA RACEMASE"/>
    <property type="match status" value="1"/>
</dbReference>
<dbReference type="EMBL" id="JAVRRD010000040">
    <property type="protein sequence ID" value="KAK5045112.1"/>
    <property type="molecule type" value="Genomic_DNA"/>
</dbReference>
<proteinExistence type="inferred from homology"/>
<dbReference type="Gene3D" id="3.30.1540.10">
    <property type="entry name" value="formyl-coa transferase, domain 3"/>
    <property type="match status" value="1"/>
</dbReference>
<gene>
    <name evidence="2" type="ORF">LTR84_010260</name>
</gene>
<name>A0AAV9MU37_9EURO</name>
<evidence type="ECO:0000313" key="2">
    <source>
        <dbReference type="EMBL" id="KAK5045112.1"/>
    </source>
</evidence>
<dbReference type="InterPro" id="IPR003673">
    <property type="entry name" value="CoA-Trfase_fam_III"/>
</dbReference>
<dbReference type="GO" id="GO:0003824">
    <property type="term" value="F:catalytic activity"/>
    <property type="evidence" value="ECO:0007669"/>
    <property type="project" value="InterPro"/>
</dbReference>
<evidence type="ECO:0000256" key="1">
    <source>
        <dbReference type="ARBA" id="ARBA00008383"/>
    </source>
</evidence>
<dbReference type="InterPro" id="IPR044855">
    <property type="entry name" value="CoA-Trfase_III_dom3_sf"/>
</dbReference>
<dbReference type="SUPFAM" id="SSF89796">
    <property type="entry name" value="CoA-transferase family III (CaiB/BaiF)"/>
    <property type="match status" value="1"/>
</dbReference>
<dbReference type="InterPro" id="IPR023606">
    <property type="entry name" value="CoA-Trfase_III_dom_1_sf"/>
</dbReference>
<dbReference type="Gene3D" id="3.40.50.10540">
    <property type="entry name" value="Crotonobetainyl-coa:carnitine coa-transferase, domain 1"/>
    <property type="match status" value="1"/>
</dbReference>